<gene>
    <name evidence="2" type="ORF">ETSY1_38170</name>
</gene>
<dbReference type="GO" id="GO:0006749">
    <property type="term" value="P:glutathione metabolic process"/>
    <property type="evidence" value="ECO:0007669"/>
    <property type="project" value="TreeGrafter"/>
</dbReference>
<dbReference type="GO" id="GO:0017168">
    <property type="term" value="F:5-oxoprolinase (ATP-hydrolyzing) activity"/>
    <property type="evidence" value="ECO:0007669"/>
    <property type="project" value="TreeGrafter"/>
</dbReference>
<reference evidence="2 3" key="1">
    <citation type="journal article" date="2014" name="Nature">
        <title>An environmental bacterial taxon with a large and distinct metabolic repertoire.</title>
        <authorList>
            <person name="Wilson M.C."/>
            <person name="Mori T."/>
            <person name="Ruckert C."/>
            <person name="Uria A.R."/>
            <person name="Helf M.J."/>
            <person name="Takada K."/>
            <person name="Gernert C."/>
            <person name="Steffens U.A."/>
            <person name="Heycke N."/>
            <person name="Schmitt S."/>
            <person name="Rinke C."/>
            <person name="Helfrich E.J."/>
            <person name="Brachmann A.O."/>
            <person name="Gurgui C."/>
            <person name="Wakimoto T."/>
            <person name="Kracht M."/>
            <person name="Crusemann M."/>
            <person name="Hentschel U."/>
            <person name="Abe I."/>
            <person name="Matsunaga S."/>
            <person name="Kalinowski J."/>
            <person name="Takeyama H."/>
            <person name="Piel J."/>
        </authorList>
    </citation>
    <scope>NUCLEOTIDE SEQUENCE [LARGE SCALE GENOMIC DNA]</scope>
    <source>
        <strain evidence="3">TSY1</strain>
    </source>
</reference>
<evidence type="ECO:0000313" key="2">
    <source>
        <dbReference type="EMBL" id="ETW93681.1"/>
    </source>
</evidence>
<dbReference type="GO" id="GO:0005829">
    <property type="term" value="C:cytosol"/>
    <property type="evidence" value="ECO:0007669"/>
    <property type="project" value="TreeGrafter"/>
</dbReference>
<proteinExistence type="predicted"/>
<protein>
    <recommendedName>
        <fullName evidence="1">Hydantoinase B/oxoprolinase domain-containing protein</fullName>
    </recommendedName>
</protein>
<evidence type="ECO:0000313" key="3">
    <source>
        <dbReference type="Proteomes" id="UP000019141"/>
    </source>
</evidence>
<dbReference type="EMBL" id="AZHW01001191">
    <property type="protein sequence ID" value="ETW93681.1"/>
    <property type="molecule type" value="Genomic_DNA"/>
</dbReference>
<comment type="caution">
    <text evidence="2">The sequence shown here is derived from an EMBL/GenBank/DDBJ whole genome shotgun (WGS) entry which is preliminary data.</text>
</comment>
<dbReference type="AlphaFoldDB" id="W4L8J8"/>
<dbReference type="Proteomes" id="UP000019141">
    <property type="component" value="Unassembled WGS sequence"/>
</dbReference>
<accession>W4L8J8</accession>
<dbReference type="Pfam" id="PF02538">
    <property type="entry name" value="Hydantoinase_B"/>
    <property type="match status" value="1"/>
</dbReference>
<dbReference type="InterPro" id="IPR045079">
    <property type="entry name" value="Oxoprolinase-like"/>
</dbReference>
<dbReference type="PANTHER" id="PTHR11365">
    <property type="entry name" value="5-OXOPROLINASE RELATED"/>
    <property type="match status" value="1"/>
</dbReference>
<name>W4L8J8_ENTF1</name>
<feature type="domain" description="Hydantoinase B/oxoprolinase" evidence="1">
    <location>
        <begin position="5"/>
        <end position="530"/>
    </location>
</feature>
<organism evidence="2 3">
    <name type="scientific">Entotheonella factor</name>
    <dbReference type="NCBI Taxonomy" id="1429438"/>
    <lineage>
        <taxon>Bacteria</taxon>
        <taxon>Pseudomonadati</taxon>
        <taxon>Nitrospinota/Tectimicrobiota group</taxon>
        <taxon>Candidatus Tectimicrobiota</taxon>
        <taxon>Candidatus Entotheonellia</taxon>
        <taxon>Candidatus Entotheonellales</taxon>
        <taxon>Candidatus Entotheonellaceae</taxon>
        <taxon>Candidatus Entotheonella</taxon>
    </lineage>
</organism>
<evidence type="ECO:0000259" key="1">
    <source>
        <dbReference type="Pfam" id="PF02538"/>
    </source>
</evidence>
<dbReference type="InterPro" id="IPR003692">
    <property type="entry name" value="Hydantoinase_B"/>
</dbReference>
<dbReference type="HOGENOM" id="CLU_020413_1_0_7"/>
<keyword evidence="3" id="KW-1185">Reference proteome</keyword>
<dbReference type="PATRIC" id="fig|1429438.4.peg.7162"/>
<sequence>MAHVDPITFEVVRNALLNAAAEMKVVVMRSSYSTIWRESGDLSCALLSREAEMIAQGPGDLPAHLATMPFSLRGALDKIPIDTLEPGDVLFHNDPQWGNNHLPDCVMAKPIFVDGEIIGFSGVRGHWTDIGGMGAGSYTAVTTDPIQEGLRIPPVKLYRRGEMDQSYVDFILANVRVPRDRLGDIRAQYAGCVTGERKLLALAEKYGRQTVVDCMHEILDHGEQLTRAELEQIPDGTYHYTDYSDGDGVTDGSIKIQVAVTVAGSNIHVDLTGSHPQTIGGMNCPLAVTYSSVQYAVKAAADPWNPANSGCYRTVHVTAPHGTVVNPILPASVVAGNHETAMIIVSAMFGALSQAAPERVISAGSDSSVVTVIGGIDPRPERQGRKYVYIEIQGSAWGATHRGDGVNVMRAGVGNTGNQPIEVVETEYPVTVLEYSMVPDRSGAGKHRGGVPMRRVTRLDGDAQVTLIAERGRIAPFGLEDGKPGGLGEYCFNPGTECEEKLFSKTAPIDRQRGEVLSVCAAGGGGFGPPSERDPEQIRRDVEAGFLSPEMAEREYGVRVDNRVKGSGDPS</sequence>
<dbReference type="PANTHER" id="PTHR11365:SF23">
    <property type="entry name" value="HYPOTHETICAL 5-OXOPROLINASE (EUROFUNG)-RELATED"/>
    <property type="match status" value="1"/>
</dbReference>